<keyword evidence="5 7" id="KW-0408">Iron</keyword>
<dbReference type="GO" id="GO:0020037">
    <property type="term" value="F:heme binding"/>
    <property type="evidence" value="ECO:0007669"/>
    <property type="project" value="InterPro"/>
</dbReference>
<dbReference type="AlphaFoldDB" id="A0A6A6Y0P3"/>
<dbReference type="InterPro" id="IPR036396">
    <property type="entry name" value="Cyt_P450_sf"/>
</dbReference>
<evidence type="ECO:0000313" key="12">
    <source>
        <dbReference type="RefSeq" id="XP_033569183.1"/>
    </source>
</evidence>
<keyword evidence="11" id="KW-1185">Reference proteome</keyword>
<dbReference type="PRINTS" id="PR00385">
    <property type="entry name" value="P450"/>
</dbReference>
<evidence type="ECO:0000256" key="1">
    <source>
        <dbReference type="ARBA" id="ARBA00001971"/>
    </source>
</evidence>
<dbReference type="CDD" id="cd11062">
    <property type="entry name" value="CYP58-like"/>
    <property type="match status" value="1"/>
</dbReference>
<evidence type="ECO:0000313" key="10">
    <source>
        <dbReference type="EMBL" id="KAF2802219.1"/>
    </source>
</evidence>
<dbReference type="Gene3D" id="1.10.630.10">
    <property type="entry name" value="Cytochrome P450"/>
    <property type="match status" value="1"/>
</dbReference>
<evidence type="ECO:0000256" key="2">
    <source>
        <dbReference type="ARBA" id="ARBA00010617"/>
    </source>
</evidence>
<dbReference type="Proteomes" id="UP000504636">
    <property type="component" value="Unplaced"/>
</dbReference>
<keyword evidence="3 7" id="KW-0479">Metal-binding</keyword>
<protein>
    <submittedName>
        <fullName evidence="10 12">Cytochrome P450</fullName>
    </submittedName>
</protein>
<dbReference type="InterPro" id="IPR050121">
    <property type="entry name" value="Cytochrome_P450_monoxygenase"/>
</dbReference>
<sequence>MTAFSQLLTESAGPMFCIYTVTVLLTVYVLTLYEFYYDVTCGRQYVRKIRDTHEKYGPIVRINPEEVHIQDAEYYDEIYTGATRKRDNLTLSDIAMEYAFGRSDHRMNAPDFDPSFKIAGEIGAKLGHFIKQFPWILALMKVLPDKAHTIAYPEMATHSHRSDPKYENQTIIFHEILNSDLPARKKTPARLWQYGQVTVIAGRLTTAAALSDITFYLLSQPMQLRKLKDKLTLADPSHLPTLTALEQLPYLTAVIKERLRTSSGISTRLQRIAHETSQPTQKQYILRPGIPFSMTGLLIHHSPTYFKDPTQFSPERWIENPGLDRYFVPFSRGTRQCVGTNLAYAESYLALATVFRVYGSGEVKVEGDRGWLELHNTSFEDIEIVGDGVTPLYREESKGVRVVVRG</sequence>
<dbReference type="Pfam" id="PF00067">
    <property type="entry name" value="p450"/>
    <property type="match status" value="1"/>
</dbReference>
<evidence type="ECO:0000256" key="3">
    <source>
        <dbReference type="ARBA" id="ARBA00022723"/>
    </source>
</evidence>
<dbReference type="InterPro" id="IPR017972">
    <property type="entry name" value="Cyt_P450_CS"/>
</dbReference>
<keyword evidence="9" id="KW-1133">Transmembrane helix</keyword>
<dbReference type="InterPro" id="IPR001128">
    <property type="entry name" value="Cyt_P450"/>
</dbReference>
<keyword evidence="9" id="KW-0812">Transmembrane</keyword>
<organism evidence="10">
    <name type="scientific">Mytilinidion resinicola</name>
    <dbReference type="NCBI Taxonomy" id="574789"/>
    <lineage>
        <taxon>Eukaryota</taxon>
        <taxon>Fungi</taxon>
        <taxon>Dikarya</taxon>
        <taxon>Ascomycota</taxon>
        <taxon>Pezizomycotina</taxon>
        <taxon>Dothideomycetes</taxon>
        <taxon>Pleosporomycetidae</taxon>
        <taxon>Mytilinidiales</taxon>
        <taxon>Mytilinidiaceae</taxon>
        <taxon>Mytilinidion</taxon>
    </lineage>
</organism>
<dbReference type="GO" id="GO:0005506">
    <property type="term" value="F:iron ion binding"/>
    <property type="evidence" value="ECO:0007669"/>
    <property type="project" value="InterPro"/>
</dbReference>
<dbReference type="PANTHER" id="PTHR24305">
    <property type="entry name" value="CYTOCHROME P450"/>
    <property type="match status" value="1"/>
</dbReference>
<accession>A0A6A6Y0P3</accession>
<evidence type="ECO:0000256" key="5">
    <source>
        <dbReference type="ARBA" id="ARBA00023004"/>
    </source>
</evidence>
<reference evidence="12" key="3">
    <citation type="submission" date="2025-04" db="UniProtKB">
        <authorList>
            <consortium name="RefSeq"/>
        </authorList>
    </citation>
    <scope>IDENTIFICATION</scope>
    <source>
        <strain evidence="12">CBS 304.34</strain>
    </source>
</reference>
<dbReference type="GO" id="GO:0016705">
    <property type="term" value="F:oxidoreductase activity, acting on paired donors, with incorporation or reduction of molecular oxygen"/>
    <property type="evidence" value="ECO:0007669"/>
    <property type="project" value="InterPro"/>
</dbReference>
<evidence type="ECO:0000256" key="6">
    <source>
        <dbReference type="ARBA" id="ARBA00023033"/>
    </source>
</evidence>
<dbReference type="EMBL" id="MU003724">
    <property type="protein sequence ID" value="KAF2802219.1"/>
    <property type="molecule type" value="Genomic_DNA"/>
</dbReference>
<reference evidence="12" key="2">
    <citation type="submission" date="2020-04" db="EMBL/GenBank/DDBJ databases">
        <authorList>
            <consortium name="NCBI Genome Project"/>
        </authorList>
    </citation>
    <scope>NUCLEOTIDE SEQUENCE</scope>
    <source>
        <strain evidence="12">CBS 304.34</strain>
    </source>
</reference>
<dbReference type="PANTHER" id="PTHR24305:SF157">
    <property type="entry name" value="N-ACETYLTRYPTOPHAN 6-HYDROXYLASE IVOC-RELATED"/>
    <property type="match status" value="1"/>
</dbReference>
<name>A0A6A6Y0P3_9PEZI</name>
<evidence type="ECO:0000256" key="9">
    <source>
        <dbReference type="SAM" id="Phobius"/>
    </source>
</evidence>
<reference evidence="10 12" key="1">
    <citation type="journal article" date="2020" name="Stud. Mycol.">
        <title>101 Dothideomycetes genomes: a test case for predicting lifestyles and emergence of pathogens.</title>
        <authorList>
            <person name="Haridas S."/>
            <person name="Albert R."/>
            <person name="Binder M."/>
            <person name="Bloem J."/>
            <person name="Labutti K."/>
            <person name="Salamov A."/>
            <person name="Andreopoulos B."/>
            <person name="Baker S."/>
            <person name="Barry K."/>
            <person name="Bills G."/>
            <person name="Bluhm B."/>
            <person name="Cannon C."/>
            <person name="Castanera R."/>
            <person name="Culley D."/>
            <person name="Daum C."/>
            <person name="Ezra D."/>
            <person name="Gonzalez J."/>
            <person name="Henrissat B."/>
            <person name="Kuo A."/>
            <person name="Liang C."/>
            <person name="Lipzen A."/>
            <person name="Lutzoni F."/>
            <person name="Magnuson J."/>
            <person name="Mondo S."/>
            <person name="Nolan M."/>
            <person name="Ohm R."/>
            <person name="Pangilinan J."/>
            <person name="Park H.-J."/>
            <person name="Ramirez L."/>
            <person name="Alfaro M."/>
            <person name="Sun H."/>
            <person name="Tritt A."/>
            <person name="Yoshinaga Y."/>
            <person name="Zwiers L.-H."/>
            <person name="Turgeon B."/>
            <person name="Goodwin S."/>
            <person name="Spatafora J."/>
            <person name="Crous P."/>
            <person name="Grigoriev I."/>
        </authorList>
    </citation>
    <scope>NUCLEOTIDE SEQUENCE</scope>
    <source>
        <strain evidence="10 12">CBS 304.34</strain>
    </source>
</reference>
<keyword evidence="4 8" id="KW-0560">Oxidoreductase</keyword>
<dbReference type="SUPFAM" id="SSF48264">
    <property type="entry name" value="Cytochrome P450"/>
    <property type="match status" value="1"/>
</dbReference>
<dbReference type="GeneID" id="54464044"/>
<dbReference type="PRINTS" id="PR00463">
    <property type="entry name" value="EP450I"/>
</dbReference>
<gene>
    <name evidence="10 12" type="ORF">BDZ99DRAFT_492186</name>
</gene>
<dbReference type="GO" id="GO:0004497">
    <property type="term" value="F:monooxygenase activity"/>
    <property type="evidence" value="ECO:0007669"/>
    <property type="project" value="UniProtKB-KW"/>
</dbReference>
<proteinExistence type="inferred from homology"/>
<dbReference type="OrthoDB" id="3945418at2759"/>
<dbReference type="PROSITE" id="PS00086">
    <property type="entry name" value="CYTOCHROME_P450"/>
    <property type="match status" value="1"/>
</dbReference>
<dbReference type="RefSeq" id="XP_033569183.1">
    <property type="nucleotide sequence ID" value="XM_033723151.1"/>
</dbReference>
<evidence type="ECO:0000256" key="8">
    <source>
        <dbReference type="RuleBase" id="RU000461"/>
    </source>
</evidence>
<evidence type="ECO:0000256" key="7">
    <source>
        <dbReference type="PIRSR" id="PIRSR602401-1"/>
    </source>
</evidence>
<keyword evidence="7 8" id="KW-0349">Heme</keyword>
<dbReference type="InterPro" id="IPR002401">
    <property type="entry name" value="Cyt_P450_E_grp-I"/>
</dbReference>
<feature type="binding site" description="axial binding residue" evidence="7">
    <location>
        <position position="337"/>
    </location>
    <ligand>
        <name>heme</name>
        <dbReference type="ChEBI" id="CHEBI:30413"/>
    </ligand>
    <ligandPart>
        <name>Fe</name>
        <dbReference type="ChEBI" id="CHEBI:18248"/>
    </ligandPart>
</feature>
<keyword evidence="9" id="KW-0472">Membrane</keyword>
<comment type="similarity">
    <text evidence="2 8">Belongs to the cytochrome P450 family.</text>
</comment>
<feature type="transmembrane region" description="Helical" evidence="9">
    <location>
        <begin position="12"/>
        <end position="33"/>
    </location>
</feature>
<keyword evidence="6 8" id="KW-0503">Monooxygenase</keyword>
<comment type="cofactor">
    <cofactor evidence="1 7">
        <name>heme</name>
        <dbReference type="ChEBI" id="CHEBI:30413"/>
    </cofactor>
</comment>
<evidence type="ECO:0000256" key="4">
    <source>
        <dbReference type="ARBA" id="ARBA00023002"/>
    </source>
</evidence>
<evidence type="ECO:0000313" key="11">
    <source>
        <dbReference type="Proteomes" id="UP000504636"/>
    </source>
</evidence>